<dbReference type="NCBIfam" id="NF008978">
    <property type="entry name" value="PRK12324.1-4"/>
    <property type="match status" value="1"/>
</dbReference>
<feature type="transmembrane region" description="Helical" evidence="5">
    <location>
        <begin position="126"/>
        <end position="146"/>
    </location>
</feature>
<dbReference type="Gene3D" id="1.10.357.140">
    <property type="entry name" value="UbiA prenyltransferase"/>
    <property type="match status" value="1"/>
</dbReference>
<feature type="transmembrane region" description="Helical" evidence="5">
    <location>
        <begin position="225"/>
        <end position="244"/>
    </location>
</feature>
<feature type="transmembrane region" description="Helical" evidence="5">
    <location>
        <begin position="88"/>
        <end position="114"/>
    </location>
</feature>
<dbReference type="AlphaFoldDB" id="A0A402A3I1"/>
<evidence type="ECO:0000256" key="4">
    <source>
        <dbReference type="ARBA" id="ARBA00023136"/>
    </source>
</evidence>
<keyword evidence="4 5" id="KW-0472">Membrane</keyword>
<dbReference type="InterPro" id="IPR044878">
    <property type="entry name" value="UbiA_sf"/>
</dbReference>
<protein>
    <submittedName>
        <fullName evidence="6">Decaprenyl-phosphate phosphoribosyltransferase</fullName>
    </submittedName>
</protein>
<dbReference type="Proteomes" id="UP000287352">
    <property type="component" value="Unassembled WGS sequence"/>
</dbReference>
<feature type="transmembrane region" description="Helical" evidence="5">
    <location>
        <begin position="153"/>
        <end position="174"/>
    </location>
</feature>
<feature type="transmembrane region" description="Helical" evidence="5">
    <location>
        <begin position="180"/>
        <end position="197"/>
    </location>
</feature>
<comment type="caution">
    <text evidence="6">The sequence shown here is derived from an EMBL/GenBank/DDBJ whole genome shotgun (WGS) entry which is preliminary data.</text>
</comment>
<proteinExistence type="predicted"/>
<dbReference type="GO" id="GO:0016020">
    <property type="term" value="C:membrane"/>
    <property type="evidence" value="ECO:0007669"/>
    <property type="project" value="UniProtKB-SubCell"/>
</dbReference>
<sequence>MNRSTATRLRALLSILRPRQWTKNFAVFIGLVFAQKLSNIPSLERTLLAFVIFCLASSCIYILNDLLDLEQDRQHPIKRSRALPSGRLPISWAIGEMVGIALLCGVLTITLFGVPFSTHDVYRQFGGTNLLFALIVAGYLLMMIFYSFRLKHVVLIDVFCIAAGFVLRILAGAVAVPVVISPWLYLVTCFLSLFLAFSKRRHELVLLQGQASSHRQILKEYSIPMLDQMITITVVGTLMAYSLYSFQSPTGDRHPIFVTIPFVFYGIFRYLYLVYMRMEGGSPEEVLLRDRHMLVTVVLCTVLIVSVLYLLP</sequence>
<dbReference type="Pfam" id="PF01040">
    <property type="entry name" value="UbiA"/>
    <property type="match status" value="1"/>
</dbReference>
<evidence type="ECO:0000313" key="6">
    <source>
        <dbReference type="EMBL" id="GCE13595.1"/>
    </source>
</evidence>
<name>A0A402A3I1_9CHLR</name>
<dbReference type="EMBL" id="BIFR01000001">
    <property type="protein sequence ID" value="GCE13595.1"/>
    <property type="molecule type" value="Genomic_DNA"/>
</dbReference>
<reference evidence="7" key="1">
    <citation type="submission" date="2018-12" db="EMBL/GenBank/DDBJ databases">
        <title>Tengunoibacter tsumagoiensis gen. nov., sp. nov., Dictyobacter kobayashii sp. nov., D. alpinus sp. nov., and D. joshuensis sp. nov. and description of Dictyobacteraceae fam. nov. within the order Ktedonobacterales isolated from Tengu-no-mugimeshi.</title>
        <authorList>
            <person name="Wang C.M."/>
            <person name="Zheng Y."/>
            <person name="Sakai Y."/>
            <person name="Toyoda A."/>
            <person name="Minakuchi Y."/>
            <person name="Abe K."/>
            <person name="Yokota A."/>
            <person name="Yabe S."/>
        </authorList>
    </citation>
    <scope>NUCLEOTIDE SEQUENCE [LARGE SCALE GENOMIC DNA]</scope>
    <source>
        <strain evidence="7">Uno3</strain>
    </source>
</reference>
<dbReference type="InterPro" id="IPR000537">
    <property type="entry name" value="UbiA_prenyltransferase"/>
</dbReference>
<evidence type="ECO:0000256" key="1">
    <source>
        <dbReference type="ARBA" id="ARBA00004141"/>
    </source>
</evidence>
<feature type="transmembrane region" description="Helical" evidence="5">
    <location>
        <begin position="21"/>
        <end position="40"/>
    </location>
</feature>
<feature type="transmembrane region" description="Helical" evidence="5">
    <location>
        <begin position="256"/>
        <end position="272"/>
    </location>
</feature>
<organism evidence="6 7">
    <name type="scientific">Tengunoibacter tsumagoiensis</name>
    <dbReference type="NCBI Taxonomy" id="2014871"/>
    <lineage>
        <taxon>Bacteria</taxon>
        <taxon>Bacillati</taxon>
        <taxon>Chloroflexota</taxon>
        <taxon>Ktedonobacteria</taxon>
        <taxon>Ktedonobacterales</taxon>
        <taxon>Dictyobacteraceae</taxon>
        <taxon>Tengunoibacter</taxon>
    </lineage>
</organism>
<evidence type="ECO:0000256" key="2">
    <source>
        <dbReference type="ARBA" id="ARBA00022692"/>
    </source>
</evidence>
<feature type="transmembrane region" description="Helical" evidence="5">
    <location>
        <begin position="293"/>
        <end position="311"/>
    </location>
</feature>
<keyword evidence="7" id="KW-1185">Reference proteome</keyword>
<dbReference type="GO" id="GO:0016765">
    <property type="term" value="F:transferase activity, transferring alkyl or aryl (other than methyl) groups"/>
    <property type="evidence" value="ECO:0007669"/>
    <property type="project" value="InterPro"/>
</dbReference>
<keyword evidence="6" id="KW-0328">Glycosyltransferase</keyword>
<dbReference type="GO" id="GO:0016757">
    <property type="term" value="F:glycosyltransferase activity"/>
    <property type="evidence" value="ECO:0007669"/>
    <property type="project" value="UniProtKB-KW"/>
</dbReference>
<dbReference type="CDD" id="cd13963">
    <property type="entry name" value="PT_UbiA_2"/>
    <property type="match status" value="1"/>
</dbReference>
<dbReference type="RefSeq" id="WP_126581107.1">
    <property type="nucleotide sequence ID" value="NZ_BIFR01000001.1"/>
</dbReference>
<comment type="subcellular location">
    <subcellularLocation>
        <location evidence="1">Membrane</location>
        <topology evidence="1">Multi-pass membrane protein</topology>
    </subcellularLocation>
</comment>
<gene>
    <name evidence="6" type="ORF">KTT_34540</name>
</gene>
<evidence type="ECO:0000313" key="7">
    <source>
        <dbReference type="Proteomes" id="UP000287352"/>
    </source>
</evidence>
<evidence type="ECO:0000256" key="5">
    <source>
        <dbReference type="SAM" id="Phobius"/>
    </source>
</evidence>
<keyword evidence="2 5" id="KW-0812">Transmembrane</keyword>
<keyword evidence="6" id="KW-0808">Transferase</keyword>
<accession>A0A402A3I1</accession>
<keyword evidence="3 5" id="KW-1133">Transmembrane helix</keyword>
<feature type="transmembrane region" description="Helical" evidence="5">
    <location>
        <begin position="46"/>
        <end position="67"/>
    </location>
</feature>
<evidence type="ECO:0000256" key="3">
    <source>
        <dbReference type="ARBA" id="ARBA00022989"/>
    </source>
</evidence>
<dbReference type="OrthoDB" id="9803632at2"/>
<dbReference type="NCBIfam" id="NF008977">
    <property type="entry name" value="PRK12324.1-2"/>
    <property type="match status" value="1"/>
</dbReference>